<evidence type="ECO:0000256" key="9">
    <source>
        <dbReference type="RuleBase" id="RU362011"/>
    </source>
</evidence>
<dbReference type="PANTHER" id="PTHR43773:SF1">
    <property type="entry name" value="MAGNESIUM TRANSPORTER MGTE"/>
    <property type="match status" value="1"/>
</dbReference>
<feature type="domain" description="CBS" evidence="11">
    <location>
        <begin position="228"/>
        <end position="287"/>
    </location>
</feature>
<dbReference type="InterPro" id="IPR036739">
    <property type="entry name" value="SLC41_membr_dom_sf"/>
</dbReference>
<evidence type="ECO:0000256" key="5">
    <source>
        <dbReference type="ARBA" id="ARBA00022842"/>
    </source>
</evidence>
<dbReference type="SUPFAM" id="SSF161093">
    <property type="entry name" value="MgtE membrane domain-like"/>
    <property type="match status" value="1"/>
</dbReference>
<keyword evidence="9" id="KW-1003">Cell membrane</keyword>
<comment type="similarity">
    <text evidence="2 9">Belongs to the SLC41A transporter family.</text>
</comment>
<dbReference type="InterPro" id="IPR038076">
    <property type="entry name" value="MgtE_N_sf"/>
</dbReference>
<dbReference type="SUPFAM" id="SSF158791">
    <property type="entry name" value="MgtE N-terminal domain-like"/>
    <property type="match status" value="1"/>
</dbReference>
<keyword evidence="7 9" id="KW-0472">Membrane</keyword>
<dbReference type="Gene3D" id="1.10.357.20">
    <property type="entry name" value="SLC41 divalent cation transporters, integral membrane domain"/>
    <property type="match status" value="1"/>
</dbReference>
<evidence type="ECO:0000256" key="3">
    <source>
        <dbReference type="ARBA" id="ARBA00022448"/>
    </source>
</evidence>
<dbReference type="Pfam" id="PF03448">
    <property type="entry name" value="MgtE_N"/>
    <property type="match status" value="1"/>
</dbReference>
<reference evidence="12 13" key="1">
    <citation type="submission" date="2024-09" db="EMBL/GenBank/DDBJ databases">
        <authorList>
            <person name="Zhang Z.-H."/>
        </authorList>
    </citation>
    <scope>NUCLEOTIDE SEQUENCE [LARGE SCALE GENOMIC DNA]</scope>
    <source>
        <strain evidence="12 13">HHTR114</strain>
    </source>
</reference>
<comment type="caution">
    <text evidence="12">The sequence shown here is derived from an EMBL/GenBank/DDBJ whole genome shotgun (WGS) entry which is preliminary data.</text>
</comment>
<dbReference type="Gene3D" id="1.25.60.10">
    <property type="entry name" value="MgtE N-terminal domain-like"/>
    <property type="match status" value="1"/>
</dbReference>
<comment type="function">
    <text evidence="9">Acts as a magnesium transporter.</text>
</comment>
<dbReference type="InterPro" id="IPR046342">
    <property type="entry name" value="CBS_dom_sf"/>
</dbReference>
<dbReference type="SMART" id="SM00116">
    <property type="entry name" value="CBS"/>
    <property type="match status" value="1"/>
</dbReference>
<feature type="transmembrane region" description="Helical" evidence="9">
    <location>
        <begin position="421"/>
        <end position="447"/>
    </location>
</feature>
<evidence type="ECO:0000256" key="10">
    <source>
        <dbReference type="SAM" id="MobiDB-lite"/>
    </source>
</evidence>
<feature type="transmembrane region" description="Helical" evidence="9">
    <location>
        <begin position="338"/>
        <end position="357"/>
    </location>
</feature>
<comment type="subcellular location">
    <subcellularLocation>
        <location evidence="9">Cell membrane</location>
        <topology evidence="9">Multi-pass membrane protein</topology>
    </subcellularLocation>
    <subcellularLocation>
        <location evidence="1">Membrane</location>
        <topology evidence="1">Multi-pass membrane protein</topology>
    </subcellularLocation>
</comment>
<evidence type="ECO:0000256" key="6">
    <source>
        <dbReference type="ARBA" id="ARBA00022989"/>
    </source>
</evidence>
<name>A0ABW1KVX4_9PROT</name>
<keyword evidence="8" id="KW-0129">CBS domain</keyword>
<keyword evidence="9" id="KW-0479">Metal-binding</keyword>
<proteinExistence type="inferred from homology"/>
<dbReference type="SMART" id="SM00924">
    <property type="entry name" value="MgtE_N"/>
    <property type="match status" value="1"/>
</dbReference>
<dbReference type="CDD" id="cd04606">
    <property type="entry name" value="CBS_pair_Mg_transporter"/>
    <property type="match status" value="1"/>
</dbReference>
<dbReference type="RefSeq" id="WP_379882505.1">
    <property type="nucleotide sequence ID" value="NZ_JBHPON010000002.1"/>
</dbReference>
<keyword evidence="6 9" id="KW-1133">Transmembrane helix</keyword>
<keyword evidence="13" id="KW-1185">Reference proteome</keyword>
<feature type="region of interest" description="Disordered" evidence="10">
    <location>
        <begin position="1"/>
        <end position="27"/>
    </location>
</feature>
<protein>
    <recommendedName>
        <fullName evidence="9">Magnesium transporter MgtE</fullName>
    </recommendedName>
</protein>
<dbReference type="Pfam" id="PF01769">
    <property type="entry name" value="MgtE"/>
    <property type="match status" value="1"/>
</dbReference>
<evidence type="ECO:0000256" key="2">
    <source>
        <dbReference type="ARBA" id="ARBA00009749"/>
    </source>
</evidence>
<keyword evidence="3 9" id="KW-0813">Transport</keyword>
<dbReference type="InterPro" id="IPR000644">
    <property type="entry name" value="CBS_dom"/>
</dbReference>
<feature type="transmembrane region" description="Helical" evidence="9">
    <location>
        <begin position="459"/>
        <end position="483"/>
    </location>
</feature>
<dbReference type="InterPro" id="IPR006668">
    <property type="entry name" value="Mg_transptr_MgtE_intracell_dom"/>
</dbReference>
<comment type="subunit">
    <text evidence="9">Homodimer.</text>
</comment>
<dbReference type="EMBL" id="JBHPON010000002">
    <property type="protein sequence ID" value="MFC6036265.1"/>
    <property type="molecule type" value="Genomic_DNA"/>
</dbReference>
<dbReference type="Pfam" id="PF00571">
    <property type="entry name" value="CBS"/>
    <property type="match status" value="1"/>
</dbReference>
<keyword evidence="5 9" id="KW-0460">Magnesium</keyword>
<evidence type="ECO:0000256" key="7">
    <source>
        <dbReference type="ARBA" id="ARBA00023136"/>
    </source>
</evidence>
<dbReference type="SUPFAM" id="SSF54631">
    <property type="entry name" value="CBS-domain pair"/>
    <property type="match status" value="1"/>
</dbReference>
<evidence type="ECO:0000313" key="13">
    <source>
        <dbReference type="Proteomes" id="UP001596116"/>
    </source>
</evidence>
<evidence type="ECO:0000256" key="8">
    <source>
        <dbReference type="PROSITE-ProRule" id="PRU00703"/>
    </source>
</evidence>
<evidence type="ECO:0000313" key="12">
    <source>
        <dbReference type="EMBL" id="MFC6036265.1"/>
    </source>
</evidence>
<accession>A0ABW1KVX4</accession>
<evidence type="ECO:0000259" key="11">
    <source>
        <dbReference type="PROSITE" id="PS51371"/>
    </source>
</evidence>
<evidence type="ECO:0000256" key="4">
    <source>
        <dbReference type="ARBA" id="ARBA00022692"/>
    </source>
</evidence>
<evidence type="ECO:0000256" key="1">
    <source>
        <dbReference type="ARBA" id="ARBA00004141"/>
    </source>
</evidence>
<dbReference type="NCBIfam" id="TIGR00400">
    <property type="entry name" value="mgtE"/>
    <property type="match status" value="1"/>
</dbReference>
<keyword evidence="4 9" id="KW-0812">Transmembrane</keyword>
<dbReference type="PANTHER" id="PTHR43773">
    <property type="entry name" value="MAGNESIUM TRANSPORTER MGTE"/>
    <property type="match status" value="1"/>
</dbReference>
<dbReference type="InterPro" id="IPR006667">
    <property type="entry name" value="SLC41_membr_dom"/>
</dbReference>
<sequence>MSENTPIDEVARPDAPPPEGDGQFAEDQTLTPEFVRSVSDAIEAEDADAFEGLTNELHPADVADLIGLLHEEDREALIALLGGALPAEVLAELDEDLLEHIIEVMGPAKVAEAVAELDTDDAAFVLEDLDEEKQAEILSYAPIEDRLALRAALDFEEESAGRLMQREFFASPAFWTVGQIIDRMRGTEELPDTFYEVFVVDPAFKPVGSVPLSTLLKSPRETVIETIMISRNMRTVPVTMDQEEVAYLFEQYNLISVPVVDDAERLIGMITVDDVVEMVREETHEDMLALGGVEADTGLNDTVFETVRSRFSWLAVNLVTAILASLVIALFDGAIGQIVALAVLMPIVASMGGNAGTQTLTVVVRSLATKDLTASNATRIVLREALVGLLNGVLFAIIMGALAGVWYFASGWGGQDDAMRLGLVVGVAMVVNLLCAGLAGILVPISLQRAGADPAVSSAVFVTTVTDVVGFFVFLGLAAAVLLPAAS</sequence>
<dbReference type="InterPro" id="IPR006669">
    <property type="entry name" value="MgtE_transporter"/>
</dbReference>
<dbReference type="Gene3D" id="3.10.580.10">
    <property type="entry name" value="CBS-domain"/>
    <property type="match status" value="1"/>
</dbReference>
<dbReference type="PROSITE" id="PS51371">
    <property type="entry name" value="CBS"/>
    <property type="match status" value="1"/>
</dbReference>
<organism evidence="12 13">
    <name type="scientific">Hyphococcus aureus</name>
    <dbReference type="NCBI Taxonomy" id="2666033"/>
    <lineage>
        <taxon>Bacteria</taxon>
        <taxon>Pseudomonadati</taxon>
        <taxon>Pseudomonadota</taxon>
        <taxon>Alphaproteobacteria</taxon>
        <taxon>Parvularculales</taxon>
        <taxon>Parvularculaceae</taxon>
        <taxon>Hyphococcus</taxon>
    </lineage>
</organism>
<dbReference type="Proteomes" id="UP001596116">
    <property type="component" value="Unassembled WGS sequence"/>
</dbReference>
<feature type="transmembrane region" description="Helical" evidence="9">
    <location>
        <begin position="385"/>
        <end position="409"/>
    </location>
</feature>
<gene>
    <name evidence="12" type="primary">mgtE</name>
    <name evidence="12" type="ORF">ACFMB1_11975</name>
</gene>
<feature type="transmembrane region" description="Helical" evidence="9">
    <location>
        <begin position="311"/>
        <end position="331"/>
    </location>
</feature>